<comment type="caution">
    <text evidence="3">The sequence shown here is derived from an EMBL/GenBank/DDBJ whole genome shotgun (WGS) entry which is preliminary data.</text>
</comment>
<evidence type="ECO:0000259" key="2">
    <source>
        <dbReference type="Pfam" id="PF03703"/>
    </source>
</evidence>
<dbReference type="PANTHER" id="PTHR34473:SF2">
    <property type="entry name" value="UPF0699 TRANSMEMBRANE PROTEIN YDBT"/>
    <property type="match status" value="1"/>
</dbReference>
<feature type="transmembrane region" description="Helical" evidence="1">
    <location>
        <begin position="351"/>
        <end position="371"/>
    </location>
</feature>
<feature type="transmembrane region" description="Helical" evidence="1">
    <location>
        <begin position="176"/>
        <end position="197"/>
    </location>
</feature>
<sequence length="484" mass="55052">MSEAKRLHPAAIIFRIITIARQSIFGLLPIILLASNDGFFSYLLFGGVFLLLLLIGYSILSWMRFTYRVEEDQLRIEQGVLIRKKRTISKHRIQSIDLSQNVIHRIFGLTKVQIETAGSDRTVDAALSAVTFVDGKLLHDELKQKTKVAETIEEETTTDSHPDKAYPSRKISFPKLFIAGSTSGSFGVILGLFAFALSEAESFIPDTIYQETTNWLISQAIQTIVILGLLVFIGIWLIGILGTVIKYGNFTITRYEEELYITRGLLEKKQTTIPLKRIQAVGIKESVIRQPLGFAAVFVEIAGGEVDKQEGTQTLLFPLMRRSKVQGFLQEIVPEYQDLPESFTALPKRALPYYLVRASWILLLAIIAVAIFLTEWVWIPIVLLVFSAILGVLRHQTNGFHLTDSLLTIQMRQFSKETIMLKHKRIQAFEKTQHIIHRKQELATMKGSILNNFFGRHYKLSDLEQKHVDQIADWYSLREKQGSD</sequence>
<gene>
    <name evidence="3" type="primary">ydbT</name>
    <name evidence="3" type="ORF">GCM10011351_01260</name>
</gene>
<dbReference type="InterPro" id="IPR005182">
    <property type="entry name" value="YdbS-like_PH"/>
</dbReference>
<feature type="transmembrane region" description="Helical" evidence="1">
    <location>
        <begin position="39"/>
        <end position="60"/>
    </location>
</feature>
<proteinExistence type="predicted"/>
<feature type="transmembrane region" description="Helical" evidence="1">
    <location>
        <begin position="217"/>
        <end position="245"/>
    </location>
</feature>
<feature type="domain" description="YdbS-like PH" evidence="2">
    <location>
        <begin position="62"/>
        <end position="124"/>
    </location>
</feature>
<dbReference type="EMBL" id="BMLG01000001">
    <property type="protein sequence ID" value="GGM19158.1"/>
    <property type="molecule type" value="Genomic_DNA"/>
</dbReference>
<protein>
    <submittedName>
        <fullName evidence="3">UPF0699 transmembrane protein YdbT</fullName>
    </submittedName>
</protein>
<dbReference type="OrthoDB" id="2195155at2"/>
<keyword evidence="1" id="KW-1133">Transmembrane helix</keyword>
<feature type="domain" description="YdbS-like PH" evidence="2">
    <location>
        <begin position="397"/>
        <end position="446"/>
    </location>
</feature>
<dbReference type="InterPro" id="IPR014529">
    <property type="entry name" value="UCP026631"/>
</dbReference>
<reference evidence="3" key="2">
    <citation type="submission" date="2020-09" db="EMBL/GenBank/DDBJ databases">
        <authorList>
            <person name="Sun Q."/>
            <person name="Zhou Y."/>
        </authorList>
    </citation>
    <scope>NUCLEOTIDE SEQUENCE</scope>
    <source>
        <strain evidence="3">CGMCC 1.6333</strain>
    </source>
</reference>
<feature type="domain" description="YdbS-like PH" evidence="2">
    <location>
        <begin position="249"/>
        <end position="328"/>
    </location>
</feature>
<accession>A0A917TDE9</accession>
<feature type="transmembrane region" description="Helical" evidence="1">
    <location>
        <begin position="377"/>
        <end position="393"/>
    </location>
</feature>
<keyword evidence="1" id="KW-0472">Membrane</keyword>
<dbReference type="Pfam" id="PF03703">
    <property type="entry name" value="bPH_2"/>
    <property type="match status" value="3"/>
</dbReference>
<reference evidence="3" key="1">
    <citation type="journal article" date="2014" name="Int. J. Syst. Evol. Microbiol.">
        <title>Complete genome sequence of Corynebacterium casei LMG S-19264T (=DSM 44701T), isolated from a smear-ripened cheese.</title>
        <authorList>
            <consortium name="US DOE Joint Genome Institute (JGI-PGF)"/>
            <person name="Walter F."/>
            <person name="Albersmeier A."/>
            <person name="Kalinowski J."/>
            <person name="Ruckert C."/>
        </authorList>
    </citation>
    <scope>NUCLEOTIDE SEQUENCE</scope>
    <source>
        <strain evidence="3">CGMCC 1.6333</strain>
    </source>
</reference>
<name>A0A917TDE9_9BACI</name>
<dbReference type="Proteomes" id="UP000618460">
    <property type="component" value="Unassembled WGS sequence"/>
</dbReference>
<dbReference type="AlphaFoldDB" id="A0A917TDE9"/>
<keyword evidence="4" id="KW-1185">Reference proteome</keyword>
<dbReference type="PIRSF" id="PIRSF026631">
    <property type="entry name" value="UCP026631"/>
    <property type="match status" value="1"/>
</dbReference>
<organism evidence="3 4">
    <name type="scientific">Paraliobacillus quinghaiensis</name>
    <dbReference type="NCBI Taxonomy" id="470815"/>
    <lineage>
        <taxon>Bacteria</taxon>
        <taxon>Bacillati</taxon>
        <taxon>Bacillota</taxon>
        <taxon>Bacilli</taxon>
        <taxon>Bacillales</taxon>
        <taxon>Bacillaceae</taxon>
        <taxon>Paraliobacillus</taxon>
    </lineage>
</organism>
<evidence type="ECO:0000313" key="3">
    <source>
        <dbReference type="EMBL" id="GGM19158.1"/>
    </source>
</evidence>
<keyword evidence="1 3" id="KW-0812">Transmembrane</keyword>
<dbReference type="PANTHER" id="PTHR34473">
    <property type="entry name" value="UPF0699 TRANSMEMBRANE PROTEIN YDBS"/>
    <property type="match status" value="1"/>
</dbReference>
<feature type="transmembrane region" description="Helical" evidence="1">
    <location>
        <begin position="12"/>
        <end position="33"/>
    </location>
</feature>
<evidence type="ECO:0000313" key="4">
    <source>
        <dbReference type="Proteomes" id="UP000618460"/>
    </source>
</evidence>
<evidence type="ECO:0000256" key="1">
    <source>
        <dbReference type="SAM" id="Phobius"/>
    </source>
</evidence>